<reference evidence="2 3" key="1">
    <citation type="journal article" date="2018" name="Sci. Rep.">
        <title>Genomic signatures of local adaptation to the degree of environmental predictability in rotifers.</title>
        <authorList>
            <person name="Franch-Gras L."/>
            <person name="Hahn C."/>
            <person name="Garcia-Roger E.M."/>
            <person name="Carmona M.J."/>
            <person name="Serra M."/>
            <person name="Gomez A."/>
        </authorList>
    </citation>
    <scope>NUCLEOTIDE SEQUENCE [LARGE SCALE GENOMIC DNA]</scope>
    <source>
        <strain evidence="2">HYR1</strain>
    </source>
</reference>
<evidence type="ECO:0000313" key="2">
    <source>
        <dbReference type="EMBL" id="RNA03896.1"/>
    </source>
</evidence>
<dbReference type="EMBL" id="REGN01008309">
    <property type="protein sequence ID" value="RNA03896.1"/>
    <property type="molecule type" value="Genomic_DNA"/>
</dbReference>
<dbReference type="AlphaFoldDB" id="A0A3M7PXM1"/>
<proteinExistence type="predicted"/>
<evidence type="ECO:0000313" key="3">
    <source>
        <dbReference type="Proteomes" id="UP000276133"/>
    </source>
</evidence>
<organism evidence="2 3">
    <name type="scientific">Brachionus plicatilis</name>
    <name type="common">Marine rotifer</name>
    <name type="synonym">Brachionus muelleri</name>
    <dbReference type="NCBI Taxonomy" id="10195"/>
    <lineage>
        <taxon>Eukaryota</taxon>
        <taxon>Metazoa</taxon>
        <taxon>Spiralia</taxon>
        <taxon>Gnathifera</taxon>
        <taxon>Rotifera</taxon>
        <taxon>Eurotatoria</taxon>
        <taxon>Monogononta</taxon>
        <taxon>Pseudotrocha</taxon>
        <taxon>Ploima</taxon>
        <taxon>Brachionidae</taxon>
        <taxon>Brachionus</taxon>
    </lineage>
</organism>
<accession>A0A3M7PXM1</accession>
<sequence>MVLCCFERHYREKSRLANVCVCVCVGYFVFVANENVRLDLKKREAFLRFYYSLAEFDCGFGDLDRFV</sequence>
<feature type="transmembrane region" description="Helical" evidence="1">
    <location>
        <begin position="16"/>
        <end position="33"/>
    </location>
</feature>
<name>A0A3M7PXM1_BRAPC</name>
<keyword evidence="1" id="KW-1133">Transmembrane helix</keyword>
<dbReference type="Proteomes" id="UP000276133">
    <property type="component" value="Unassembled WGS sequence"/>
</dbReference>
<protein>
    <submittedName>
        <fullName evidence="2">Uncharacterized protein</fullName>
    </submittedName>
</protein>
<keyword evidence="1" id="KW-0472">Membrane</keyword>
<comment type="caution">
    <text evidence="2">The sequence shown here is derived from an EMBL/GenBank/DDBJ whole genome shotgun (WGS) entry which is preliminary data.</text>
</comment>
<evidence type="ECO:0000256" key="1">
    <source>
        <dbReference type="SAM" id="Phobius"/>
    </source>
</evidence>
<keyword evidence="3" id="KW-1185">Reference proteome</keyword>
<gene>
    <name evidence="2" type="ORF">BpHYR1_008363</name>
</gene>
<keyword evidence="1" id="KW-0812">Transmembrane</keyword>